<dbReference type="Gene3D" id="1.25.40.10">
    <property type="entry name" value="Tetratricopeptide repeat domain"/>
    <property type="match status" value="1"/>
</dbReference>
<organism evidence="1 2">
    <name type="scientific">Marinilabilia salmonicolor</name>
    <dbReference type="NCBI Taxonomy" id="989"/>
    <lineage>
        <taxon>Bacteria</taxon>
        <taxon>Pseudomonadati</taxon>
        <taxon>Bacteroidota</taxon>
        <taxon>Bacteroidia</taxon>
        <taxon>Marinilabiliales</taxon>
        <taxon>Marinilabiliaceae</taxon>
        <taxon>Marinilabilia</taxon>
    </lineage>
</organism>
<dbReference type="InterPro" id="IPR011990">
    <property type="entry name" value="TPR-like_helical_dom_sf"/>
</dbReference>
<dbReference type="RefSeq" id="WP_106153109.1">
    <property type="nucleotide sequence ID" value="NZ_PVTS01000008.1"/>
</dbReference>
<keyword evidence="2" id="KW-1185">Reference proteome</keyword>
<dbReference type="OrthoDB" id="947679at2"/>
<proteinExistence type="predicted"/>
<dbReference type="SUPFAM" id="SSF48452">
    <property type="entry name" value="TPR-like"/>
    <property type="match status" value="1"/>
</dbReference>
<comment type="caution">
    <text evidence="1">The sequence shown here is derived from an EMBL/GenBank/DDBJ whole genome shotgun (WGS) entry which is preliminary data.</text>
</comment>
<dbReference type="Proteomes" id="UP000252733">
    <property type="component" value="Unassembled WGS sequence"/>
</dbReference>
<dbReference type="AlphaFoldDB" id="A0A2T0XLD1"/>
<sequence>MRFLFYIILTLFTGIIAPAQSNSERILFSDYLITQGLYEEAVYESNQLLKLKLTKPQSDSALYFNGWAKYNLKQLLSSSETLQKVSSGSAFYAKSQLFGSYNLIHLGKYEQAIAALDKFQTRNETEQNFSIFLHSGIHLLNRDLEAYQLTAGQLPQDYYGFARELAFFNDLTNSIENNKSKSPILAGIFSGIIPGSGQIYAGKTGQGIAALLMTSGLAVVALENYHKRGPEKFETIFFGSAFTLFYVGNIYGAAFSAKIANDENNELINRQILFNLHIPLRNIFD</sequence>
<gene>
    <name evidence="1" type="ORF">DFO77_106155</name>
</gene>
<dbReference type="STRING" id="1168289.GCA_000259075_03912"/>
<reference evidence="1 2" key="1">
    <citation type="submission" date="2018-07" db="EMBL/GenBank/DDBJ databases">
        <title>Freshwater and sediment microbial communities from various areas in North America, analyzing microbe dynamics in response to fracking.</title>
        <authorList>
            <person name="Lamendella R."/>
        </authorList>
    </citation>
    <scope>NUCLEOTIDE SEQUENCE [LARGE SCALE GENOMIC DNA]</scope>
    <source>
        <strain evidence="1 2">160A</strain>
    </source>
</reference>
<accession>A0A2T0XLD1</accession>
<evidence type="ECO:0000313" key="2">
    <source>
        <dbReference type="Proteomes" id="UP000252733"/>
    </source>
</evidence>
<name>A0A2T0XLD1_9BACT</name>
<evidence type="ECO:0000313" key="1">
    <source>
        <dbReference type="EMBL" id="RCW37461.1"/>
    </source>
</evidence>
<evidence type="ECO:0008006" key="3">
    <source>
        <dbReference type="Google" id="ProtNLM"/>
    </source>
</evidence>
<protein>
    <recommendedName>
        <fullName evidence="3">Tetratricopeptide repeat protein</fullName>
    </recommendedName>
</protein>
<dbReference type="EMBL" id="QPIZ01000006">
    <property type="protein sequence ID" value="RCW37461.1"/>
    <property type="molecule type" value="Genomic_DNA"/>
</dbReference>